<keyword evidence="2" id="KW-1185">Reference proteome</keyword>
<accession>A0AAD7JYE2</accession>
<dbReference type="Proteomes" id="UP001215280">
    <property type="component" value="Unassembled WGS sequence"/>
</dbReference>
<name>A0AAD7JYE2_9AGAR</name>
<evidence type="ECO:0000313" key="1">
    <source>
        <dbReference type="EMBL" id="KAJ7774469.1"/>
    </source>
</evidence>
<evidence type="ECO:0000313" key="2">
    <source>
        <dbReference type="Proteomes" id="UP001215280"/>
    </source>
</evidence>
<comment type="caution">
    <text evidence="1">The sequence shown here is derived from an EMBL/GenBank/DDBJ whole genome shotgun (WGS) entry which is preliminary data.</text>
</comment>
<gene>
    <name evidence="1" type="ORF">DFH07DRAFT_799753</name>
</gene>
<reference evidence="1" key="1">
    <citation type="submission" date="2023-03" db="EMBL/GenBank/DDBJ databases">
        <title>Massive genome expansion in bonnet fungi (Mycena s.s.) driven by repeated elements and novel gene families across ecological guilds.</title>
        <authorList>
            <consortium name="Lawrence Berkeley National Laboratory"/>
            <person name="Harder C.B."/>
            <person name="Miyauchi S."/>
            <person name="Viragh M."/>
            <person name="Kuo A."/>
            <person name="Thoen E."/>
            <person name="Andreopoulos B."/>
            <person name="Lu D."/>
            <person name="Skrede I."/>
            <person name="Drula E."/>
            <person name="Henrissat B."/>
            <person name="Morin E."/>
            <person name="Kohler A."/>
            <person name="Barry K."/>
            <person name="LaButti K."/>
            <person name="Morin E."/>
            <person name="Salamov A."/>
            <person name="Lipzen A."/>
            <person name="Mereny Z."/>
            <person name="Hegedus B."/>
            <person name="Baldrian P."/>
            <person name="Stursova M."/>
            <person name="Weitz H."/>
            <person name="Taylor A."/>
            <person name="Grigoriev I.V."/>
            <person name="Nagy L.G."/>
            <person name="Martin F."/>
            <person name="Kauserud H."/>
        </authorList>
    </citation>
    <scope>NUCLEOTIDE SEQUENCE</scope>
    <source>
        <strain evidence="1">CBHHK188m</strain>
    </source>
</reference>
<dbReference type="EMBL" id="JARJLG010000015">
    <property type="protein sequence ID" value="KAJ7774469.1"/>
    <property type="molecule type" value="Genomic_DNA"/>
</dbReference>
<dbReference type="AlphaFoldDB" id="A0AAD7JYE2"/>
<protein>
    <submittedName>
        <fullName evidence="1">Uncharacterized protein</fullName>
    </submittedName>
</protein>
<organism evidence="1 2">
    <name type="scientific">Mycena maculata</name>
    <dbReference type="NCBI Taxonomy" id="230809"/>
    <lineage>
        <taxon>Eukaryota</taxon>
        <taxon>Fungi</taxon>
        <taxon>Dikarya</taxon>
        <taxon>Basidiomycota</taxon>
        <taxon>Agaricomycotina</taxon>
        <taxon>Agaricomycetes</taxon>
        <taxon>Agaricomycetidae</taxon>
        <taxon>Agaricales</taxon>
        <taxon>Marasmiineae</taxon>
        <taxon>Mycenaceae</taxon>
        <taxon>Mycena</taxon>
    </lineage>
</organism>
<proteinExistence type="predicted"/>
<sequence>MPLFFRDHHDLYTRRVNAPPQIVLELLRDPPAIVQLSPLNVSVSVDPTDLTKYTIADSILLLFGAHMQIKFGVKIKVQNDGMHAESAAGLGTWVTSTSTSTARAVSDWRKCMSIRYSCSCPSSGVSLRNRTTSRLADWLRSSKSALGLE</sequence>